<dbReference type="GO" id="GO:0033017">
    <property type="term" value="C:sarcoplasmic reticulum membrane"/>
    <property type="evidence" value="ECO:0007669"/>
    <property type="project" value="TreeGrafter"/>
</dbReference>
<dbReference type="EMBL" id="SRLO01000285">
    <property type="protein sequence ID" value="TNN62827.1"/>
    <property type="molecule type" value="Genomic_DNA"/>
</dbReference>
<keyword evidence="1" id="KW-0675">Receptor</keyword>
<dbReference type="GO" id="GO:0042383">
    <property type="term" value="C:sarcolemma"/>
    <property type="evidence" value="ECO:0007669"/>
    <property type="project" value="TreeGrafter"/>
</dbReference>
<evidence type="ECO:0000313" key="2">
    <source>
        <dbReference type="Proteomes" id="UP000314294"/>
    </source>
</evidence>
<dbReference type="GO" id="GO:0006941">
    <property type="term" value="P:striated muscle contraction"/>
    <property type="evidence" value="ECO:0007669"/>
    <property type="project" value="TreeGrafter"/>
</dbReference>
<organism evidence="1 2">
    <name type="scientific">Liparis tanakae</name>
    <name type="common">Tanaka's snailfish</name>
    <dbReference type="NCBI Taxonomy" id="230148"/>
    <lineage>
        <taxon>Eukaryota</taxon>
        <taxon>Metazoa</taxon>
        <taxon>Chordata</taxon>
        <taxon>Craniata</taxon>
        <taxon>Vertebrata</taxon>
        <taxon>Euteleostomi</taxon>
        <taxon>Actinopterygii</taxon>
        <taxon>Neopterygii</taxon>
        <taxon>Teleostei</taxon>
        <taxon>Neoteleostei</taxon>
        <taxon>Acanthomorphata</taxon>
        <taxon>Eupercaria</taxon>
        <taxon>Perciformes</taxon>
        <taxon>Cottioidei</taxon>
        <taxon>Cottales</taxon>
        <taxon>Liparidae</taxon>
        <taxon>Liparis</taxon>
    </lineage>
</organism>
<dbReference type="InterPro" id="IPR015925">
    <property type="entry name" value="Ryanodine_IP3_receptor"/>
</dbReference>
<gene>
    <name evidence="1" type="primary">Ryr2_4</name>
    <name evidence="1" type="ORF">EYF80_026902</name>
</gene>
<keyword evidence="2" id="KW-1185">Reference proteome</keyword>
<evidence type="ECO:0000313" key="1">
    <source>
        <dbReference type="EMBL" id="TNN62827.1"/>
    </source>
</evidence>
<dbReference type="GO" id="GO:0014808">
    <property type="term" value="P:release of sequestered calcium ion into cytosol by sarcoplasmic reticulum"/>
    <property type="evidence" value="ECO:0007669"/>
    <property type="project" value="TreeGrafter"/>
</dbReference>
<reference evidence="1 2" key="1">
    <citation type="submission" date="2019-03" db="EMBL/GenBank/DDBJ databases">
        <title>First draft genome of Liparis tanakae, snailfish: a comprehensive survey of snailfish specific genes.</title>
        <authorList>
            <person name="Kim W."/>
            <person name="Song I."/>
            <person name="Jeong J.-H."/>
            <person name="Kim D."/>
            <person name="Kim S."/>
            <person name="Ryu S."/>
            <person name="Song J.Y."/>
            <person name="Lee S.K."/>
        </authorList>
    </citation>
    <scope>NUCLEOTIDE SEQUENCE [LARGE SCALE GENOMIC DNA]</scope>
    <source>
        <tissue evidence="1">Muscle</tissue>
    </source>
</reference>
<dbReference type="Proteomes" id="UP000314294">
    <property type="component" value="Unassembled WGS sequence"/>
</dbReference>
<sequence>MTVEPSTKLFPAVFAKATSPNVFQFELGRIKNVMPLSAGLFKSERKNPVPQCPPRLHVQFLTPVLWSRVPNHFLKVQLHQPGSLCFYFGGYISSICKCIEQRLIKADCCTNTQKTIIIKKNYVHFSSYFII</sequence>
<dbReference type="GO" id="GO:0005790">
    <property type="term" value="C:smooth endoplasmic reticulum"/>
    <property type="evidence" value="ECO:0007669"/>
    <property type="project" value="TreeGrafter"/>
</dbReference>
<dbReference type="AlphaFoldDB" id="A0A4Z2HAA0"/>
<protein>
    <submittedName>
        <fullName evidence="1">Ryanodine receptor 2</fullName>
    </submittedName>
</protein>
<dbReference type="PANTHER" id="PTHR46399">
    <property type="entry name" value="B30.2/SPRY DOMAIN-CONTAINING PROTEIN"/>
    <property type="match status" value="1"/>
</dbReference>
<dbReference type="GO" id="GO:0030018">
    <property type="term" value="C:Z disc"/>
    <property type="evidence" value="ECO:0007669"/>
    <property type="project" value="TreeGrafter"/>
</dbReference>
<name>A0A4Z2HAA0_9TELE</name>
<dbReference type="GO" id="GO:0005219">
    <property type="term" value="F:ryanodine-sensitive calcium-release channel activity"/>
    <property type="evidence" value="ECO:0007669"/>
    <property type="project" value="TreeGrafter"/>
</dbReference>
<dbReference type="GO" id="GO:0034704">
    <property type="term" value="C:calcium channel complex"/>
    <property type="evidence" value="ECO:0007669"/>
    <property type="project" value="TreeGrafter"/>
</dbReference>
<comment type="caution">
    <text evidence="1">The sequence shown here is derived from an EMBL/GenBank/DDBJ whole genome shotgun (WGS) entry which is preliminary data.</text>
</comment>
<dbReference type="PANTHER" id="PTHR46399:SF7">
    <property type="entry name" value="RYANODINE RECEPTOR 2"/>
    <property type="match status" value="1"/>
</dbReference>
<proteinExistence type="predicted"/>
<accession>A0A4Z2HAA0</accession>
<dbReference type="OrthoDB" id="8830151at2759"/>